<dbReference type="Proteomes" id="UP000054359">
    <property type="component" value="Unassembled WGS sequence"/>
</dbReference>
<accession>A0A087USZ9</accession>
<dbReference type="GO" id="GO:0003824">
    <property type="term" value="F:catalytic activity"/>
    <property type="evidence" value="ECO:0007669"/>
    <property type="project" value="InterPro"/>
</dbReference>
<evidence type="ECO:0000313" key="2">
    <source>
        <dbReference type="Proteomes" id="UP000054359"/>
    </source>
</evidence>
<protein>
    <submittedName>
        <fullName evidence="1">Uncharacterized protein</fullName>
    </submittedName>
</protein>
<reference evidence="1 2" key="1">
    <citation type="submission" date="2013-11" db="EMBL/GenBank/DDBJ databases">
        <title>Genome sequencing of Stegodyphus mimosarum.</title>
        <authorList>
            <person name="Bechsgaard J."/>
        </authorList>
    </citation>
    <scope>NUCLEOTIDE SEQUENCE [LARGE SCALE GENOMIC DNA]</scope>
</reference>
<evidence type="ECO:0000313" key="1">
    <source>
        <dbReference type="EMBL" id="KFM80488.1"/>
    </source>
</evidence>
<sequence length="46" mass="5359">MDEDEYSQEGCVRLRNPHIPEMEQDVLYHVSLSSGTQDLQEMFSDV</sequence>
<name>A0A087USZ9_STEMI</name>
<dbReference type="Gene3D" id="3.40.50.1580">
    <property type="entry name" value="Nucleoside phosphorylase domain"/>
    <property type="match status" value="1"/>
</dbReference>
<dbReference type="InterPro" id="IPR035994">
    <property type="entry name" value="Nucleoside_phosphorylase_sf"/>
</dbReference>
<keyword evidence="2" id="KW-1185">Reference proteome</keyword>
<feature type="non-terminal residue" evidence="1">
    <location>
        <position position="46"/>
    </location>
</feature>
<organism evidence="1 2">
    <name type="scientific">Stegodyphus mimosarum</name>
    <name type="common">African social velvet spider</name>
    <dbReference type="NCBI Taxonomy" id="407821"/>
    <lineage>
        <taxon>Eukaryota</taxon>
        <taxon>Metazoa</taxon>
        <taxon>Ecdysozoa</taxon>
        <taxon>Arthropoda</taxon>
        <taxon>Chelicerata</taxon>
        <taxon>Arachnida</taxon>
        <taxon>Araneae</taxon>
        <taxon>Araneomorphae</taxon>
        <taxon>Entelegynae</taxon>
        <taxon>Eresoidea</taxon>
        <taxon>Eresidae</taxon>
        <taxon>Stegodyphus</taxon>
    </lineage>
</organism>
<proteinExistence type="predicted"/>
<dbReference type="EMBL" id="KK121454">
    <property type="protein sequence ID" value="KFM80488.1"/>
    <property type="molecule type" value="Genomic_DNA"/>
</dbReference>
<dbReference type="GO" id="GO:0009116">
    <property type="term" value="P:nucleoside metabolic process"/>
    <property type="evidence" value="ECO:0007669"/>
    <property type="project" value="InterPro"/>
</dbReference>
<dbReference type="STRING" id="407821.A0A087USZ9"/>
<dbReference type="AlphaFoldDB" id="A0A087USZ9"/>
<gene>
    <name evidence="1" type="ORF">X975_18987</name>
</gene>
<dbReference type="OrthoDB" id="204058at2759"/>